<feature type="transmembrane region" description="Helical" evidence="1">
    <location>
        <begin position="33"/>
        <end position="50"/>
    </location>
</feature>
<proteinExistence type="predicted"/>
<feature type="transmembrane region" description="Helical" evidence="1">
    <location>
        <begin position="9"/>
        <end position="27"/>
    </location>
</feature>
<organism evidence="2 3">
    <name type="scientific">Shimazuella alba</name>
    <dbReference type="NCBI Taxonomy" id="2690964"/>
    <lineage>
        <taxon>Bacteria</taxon>
        <taxon>Bacillati</taxon>
        <taxon>Bacillota</taxon>
        <taxon>Bacilli</taxon>
        <taxon>Bacillales</taxon>
        <taxon>Thermoactinomycetaceae</taxon>
        <taxon>Shimazuella</taxon>
    </lineage>
</organism>
<name>A0A6I4W1Q9_9BACL</name>
<feature type="transmembrane region" description="Helical" evidence="1">
    <location>
        <begin position="57"/>
        <end position="80"/>
    </location>
</feature>
<dbReference type="AlphaFoldDB" id="A0A6I4W1Q9"/>
<reference evidence="2 3" key="1">
    <citation type="submission" date="2019-12" db="EMBL/GenBank/DDBJ databases">
        <title>Whole-genome analyses of novel actinobacteria.</title>
        <authorList>
            <person name="Sahin N."/>
            <person name="Saygin H."/>
        </authorList>
    </citation>
    <scope>NUCLEOTIDE SEQUENCE [LARGE SCALE GENOMIC DNA]</scope>
    <source>
        <strain evidence="2 3">KC615</strain>
    </source>
</reference>
<dbReference type="RefSeq" id="WP_160801566.1">
    <property type="nucleotide sequence ID" value="NZ_WUUL01000006.1"/>
</dbReference>
<gene>
    <name evidence="2" type="ORF">GSM42_10895</name>
</gene>
<keyword evidence="1" id="KW-1133">Transmembrane helix</keyword>
<protein>
    <submittedName>
        <fullName evidence="2">Uncharacterized protein</fullName>
    </submittedName>
</protein>
<keyword evidence="1" id="KW-0472">Membrane</keyword>
<accession>A0A6I4W1Q9</accession>
<evidence type="ECO:0000313" key="3">
    <source>
        <dbReference type="Proteomes" id="UP000430692"/>
    </source>
</evidence>
<sequence>MRSRPWPGIYLWICLILLVEGFLNFVFVMEYDILMSFAVTAIIVSLIIKAGDRAIKWAFISFGGINFVFYLGVTLLIIALQQSRGNISLEDINTVLLYQHGTWWDIVSPIFGSYGLR</sequence>
<evidence type="ECO:0000256" key="1">
    <source>
        <dbReference type="SAM" id="Phobius"/>
    </source>
</evidence>
<dbReference type="EMBL" id="WUUL01000006">
    <property type="protein sequence ID" value="MXQ54212.1"/>
    <property type="molecule type" value="Genomic_DNA"/>
</dbReference>
<evidence type="ECO:0000313" key="2">
    <source>
        <dbReference type="EMBL" id="MXQ54212.1"/>
    </source>
</evidence>
<dbReference type="Proteomes" id="UP000430692">
    <property type="component" value="Unassembled WGS sequence"/>
</dbReference>
<keyword evidence="1" id="KW-0812">Transmembrane</keyword>
<comment type="caution">
    <text evidence="2">The sequence shown here is derived from an EMBL/GenBank/DDBJ whole genome shotgun (WGS) entry which is preliminary data.</text>
</comment>
<keyword evidence="3" id="KW-1185">Reference proteome</keyword>